<comment type="subcellular location">
    <subcellularLocation>
        <location evidence="2 10">Cytoplasm</location>
    </subcellularLocation>
</comment>
<evidence type="ECO:0000256" key="3">
    <source>
        <dbReference type="ARBA" id="ARBA00006376"/>
    </source>
</evidence>
<keyword evidence="5 10" id="KW-0963">Cytoplasm</keyword>
<evidence type="ECO:0000256" key="8">
    <source>
        <dbReference type="ARBA" id="ARBA00022898"/>
    </source>
</evidence>
<gene>
    <name evidence="10" type="primary">glyA</name>
    <name evidence="13" type="ORF">D7I47_03755</name>
</gene>
<dbReference type="InterPro" id="IPR001085">
    <property type="entry name" value="Ser_HO-MeTrfase"/>
</dbReference>
<comment type="function">
    <text evidence="9">Catalyzes the reversible interconversion of serine and glycine with tetrahydrofolate (THF) serving as the one-carbon carrier. This reaction serves as the major source of one-carbon groups required for the biosynthesis of purines, thymidylate, methionine, and other important biomolecules. Also exhibits THF-independent aldolase activity toward beta-hydroxyamino acids, producing glycine and aldehydes, via a retro-aldol mechanism. Thus, is able to catalyze the cleavage of L-allo-threonine.</text>
</comment>
<dbReference type="GO" id="GO:0035999">
    <property type="term" value="P:tetrahydrofolate interconversion"/>
    <property type="evidence" value="ECO:0007669"/>
    <property type="project" value="UniProtKB-UniRule"/>
</dbReference>
<dbReference type="GO" id="GO:0005829">
    <property type="term" value="C:cytosol"/>
    <property type="evidence" value="ECO:0007669"/>
    <property type="project" value="TreeGrafter"/>
</dbReference>
<comment type="subunit">
    <text evidence="4 10">Homodimer.</text>
</comment>
<keyword evidence="13" id="KW-0489">Methyltransferase</keyword>
<name>A0A387B4W3_9MICO</name>
<protein>
    <recommendedName>
        <fullName evidence="10">Serine hydroxymethyltransferase</fullName>
        <shortName evidence="10">SHMT</shortName>
        <shortName evidence="10">Serine methylase</shortName>
        <ecNumber evidence="10">2.1.2.1</ecNumber>
    </recommendedName>
</protein>
<evidence type="ECO:0000256" key="11">
    <source>
        <dbReference type="PIRSR" id="PIRSR000412-50"/>
    </source>
</evidence>
<dbReference type="CDD" id="cd00378">
    <property type="entry name" value="SHMT"/>
    <property type="match status" value="1"/>
</dbReference>
<dbReference type="InterPro" id="IPR039429">
    <property type="entry name" value="SHMT-like_dom"/>
</dbReference>
<dbReference type="InterPro" id="IPR019798">
    <property type="entry name" value="Ser_HO-MeTrfase_PLP_BS"/>
</dbReference>
<keyword evidence="8 10" id="KW-0663">Pyridoxal phosphate</keyword>
<dbReference type="InterPro" id="IPR015424">
    <property type="entry name" value="PyrdxlP-dep_Trfase"/>
</dbReference>
<keyword evidence="7 10" id="KW-0808">Transferase</keyword>
<dbReference type="GO" id="GO:0042803">
    <property type="term" value="F:protein homodimerization activity"/>
    <property type="evidence" value="ECO:0007669"/>
    <property type="project" value="UniProtKB-ARBA"/>
</dbReference>
<dbReference type="GO" id="GO:0004372">
    <property type="term" value="F:glycine hydroxymethyltransferase activity"/>
    <property type="evidence" value="ECO:0007669"/>
    <property type="project" value="UniProtKB-UniRule"/>
</dbReference>
<organism evidence="13 14">
    <name type="scientific">Protaetiibacter intestinalis</name>
    <dbReference type="NCBI Taxonomy" id="2419774"/>
    <lineage>
        <taxon>Bacteria</taxon>
        <taxon>Bacillati</taxon>
        <taxon>Actinomycetota</taxon>
        <taxon>Actinomycetes</taxon>
        <taxon>Micrococcales</taxon>
        <taxon>Microbacteriaceae</taxon>
        <taxon>Protaetiibacter</taxon>
    </lineage>
</organism>
<comment type="cofactor">
    <cofactor evidence="1 10 11">
        <name>pyridoxal 5'-phosphate</name>
        <dbReference type="ChEBI" id="CHEBI:597326"/>
    </cofactor>
</comment>
<proteinExistence type="inferred from homology"/>
<dbReference type="RefSeq" id="WP_120761804.1">
    <property type="nucleotide sequence ID" value="NZ_CP032630.1"/>
</dbReference>
<dbReference type="NCBIfam" id="NF000586">
    <property type="entry name" value="PRK00011.1"/>
    <property type="match status" value="1"/>
</dbReference>
<feature type="binding site" evidence="10">
    <location>
        <position position="248"/>
    </location>
    <ligand>
        <name>(6S)-5,6,7,8-tetrahydrofolate</name>
        <dbReference type="ChEBI" id="CHEBI:57453"/>
    </ligand>
</feature>
<keyword evidence="14" id="KW-1185">Reference proteome</keyword>
<dbReference type="UniPathway" id="UPA00288">
    <property type="reaction ID" value="UER01023"/>
</dbReference>
<keyword evidence="10" id="KW-0028">Amino-acid biosynthesis</keyword>
<dbReference type="KEGG" id="lyd:D7I47_03755"/>
<comment type="pathway">
    <text evidence="10">One-carbon metabolism; tetrahydrofolate interconversion.</text>
</comment>
<dbReference type="Proteomes" id="UP000278886">
    <property type="component" value="Chromosome"/>
</dbReference>
<keyword evidence="6 10" id="KW-0554">One-carbon metabolism</keyword>
<dbReference type="PANTHER" id="PTHR11680:SF35">
    <property type="entry name" value="SERINE HYDROXYMETHYLTRANSFERASE 1"/>
    <property type="match status" value="1"/>
</dbReference>
<dbReference type="Pfam" id="PF00464">
    <property type="entry name" value="SHMT"/>
    <property type="match status" value="1"/>
</dbReference>
<feature type="site" description="Plays an important role in substrate specificity" evidence="10">
    <location>
        <position position="232"/>
    </location>
</feature>
<comment type="caution">
    <text evidence="10">Lacks conserved residue(s) required for the propagation of feature annotation.</text>
</comment>
<dbReference type="PANTHER" id="PTHR11680">
    <property type="entry name" value="SERINE HYDROXYMETHYLTRANSFERASE"/>
    <property type="match status" value="1"/>
</dbReference>
<evidence type="ECO:0000256" key="10">
    <source>
        <dbReference type="HAMAP-Rule" id="MF_00051"/>
    </source>
</evidence>
<evidence type="ECO:0000259" key="12">
    <source>
        <dbReference type="Pfam" id="PF00464"/>
    </source>
</evidence>
<accession>A0A387B4W3</accession>
<dbReference type="FunFam" id="3.40.640.10:FF:000001">
    <property type="entry name" value="Serine hydroxymethyltransferase"/>
    <property type="match status" value="1"/>
</dbReference>
<evidence type="ECO:0000256" key="5">
    <source>
        <dbReference type="ARBA" id="ARBA00022490"/>
    </source>
</evidence>
<feature type="modified residue" description="N6-(pyridoxal phosphate)lysine" evidence="10 11">
    <location>
        <position position="233"/>
    </location>
</feature>
<evidence type="ECO:0000256" key="9">
    <source>
        <dbReference type="ARBA" id="ARBA00054606"/>
    </source>
</evidence>
<evidence type="ECO:0000256" key="2">
    <source>
        <dbReference type="ARBA" id="ARBA00004496"/>
    </source>
</evidence>
<sequence>MSAESTFLSPLAEVDPEVAAALEAELGRQRSTLEMIASENFVPRAVLEAQGSVLTNKYAEGYPGRRYYGGCEFVDVVETLAIERAKELFGAAYANVQPHSGASANAAVLAAIAQPGDRILGLELAHGGHLTHGMKLNFSGKLYEAHSYKVDPETFRVDLDEVRRVALEIQPQVIIAGWSAYPRQLDFAAFRAIADEVGAKLWVDMAHFAGLVAAGLHPSPVPHAHVTSSTVHKTIGGPRSGFILTNDEDIAKKINSNVFPGQQGGPLMHVIAAKATAFKLAGTPEFRDRQERTIRGAQLLAERLTQPDAKAAGIDVLTGGTDVHLVLVDLRTSEFSGKEAEDRLHEVGITVNKNAVPNDPRPPMVTSGVRIGTPALATRGFGDAEFTEVADVIALALQPDADIPALRARVASLAEAFPLYEGLTSPTTWS</sequence>
<evidence type="ECO:0000256" key="7">
    <source>
        <dbReference type="ARBA" id="ARBA00022679"/>
    </source>
</evidence>
<dbReference type="EC" id="2.1.2.1" evidence="10"/>
<dbReference type="GO" id="GO:0008168">
    <property type="term" value="F:methyltransferase activity"/>
    <property type="evidence" value="ECO:0007669"/>
    <property type="project" value="UniProtKB-KW"/>
</dbReference>
<dbReference type="SUPFAM" id="SSF53383">
    <property type="entry name" value="PLP-dependent transferases"/>
    <property type="match status" value="1"/>
</dbReference>
<evidence type="ECO:0000256" key="6">
    <source>
        <dbReference type="ARBA" id="ARBA00022563"/>
    </source>
</evidence>
<comment type="pathway">
    <text evidence="10">Amino-acid biosynthesis; glycine biosynthesis; glycine from L-serine: step 1/1.</text>
</comment>
<dbReference type="OrthoDB" id="9803846at2"/>
<dbReference type="InterPro" id="IPR015421">
    <property type="entry name" value="PyrdxlP-dep_Trfase_major"/>
</dbReference>
<reference evidence="14" key="1">
    <citation type="submission" date="2018-09" db="EMBL/GenBank/DDBJ databases">
        <title>Genome sequencing of strain 2DFWR-13.</title>
        <authorList>
            <person name="Heo J."/>
            <person name="Kim S.-J."/>
            <person name="Kwon S.-W."/>
        </authorList>
    </citation>
    <scope>NUCLEOTIDE SEQUENCE [LARGE SCALE GENOMIC DNA]</scope>
    <source>
        <strain evidence="14">2DFWR-13</strain>
    </source>
</reference>
<dbReference type="InterPro" id="IPR049943">
    <property type="entry name" value="Ser_HO-MeTrfase-like"/>
</dbReference>
<evidence type="ECO:0000256" key="4">
    <source>
        <dbReference type="ARBA" id="ARBA00011738"/>
    </source>
</evidence>
<feature type="domain" description="Serine hydroxymethyltransferase-like" evidence="12">
    <location>
        <begin position="11"/>
        <end position="393"/>
    </location>
</feature>
<dbReference type="PIRSF" id="PIRSF000412">
    <property type="entry name" value="SHMT"/>
    <property type="match status" value="1"/>
</dbReference>
<dbReference type="EMBL" id="CP032630">
    <property type="protein sequence ID" value="AYF97453.1"/>
    <property type="molecule type" value="Genomic_DNA"/>
</dbReference>
<dbReference type="AlphaFoldDB" id="A0A387B4W3"/>
<evidence type="ECO:0000256" key="1">
    <source>
        <dbReference type="ARBA" id="ARBA00001933"/>
    </source>
</evidence>
<evidence type="ECO:0000313" key="13">
    <source>
        <dbReference type="EMBL" id="AYF97453.1"/>
    </source>
</evidence>
<dbReference type="GO" id="GO:0030170">
    <property type="term" value="F:pyridoxal phosphate binding"/>
    <property type="evidence" value="ECO:0007669"/>
    <property type="project" value="UniProtKB-UniRule"/>
</dbReference>
<dbReference type="Gene3D" id="3.40.640.10">
    <property type="entry name" value="Type I PLP-dependent aspartate aminotransferase-like (Major domain)"/>
    <property type="match status" value="1"/>
</dbReference>
<evidence type="ECO:0000313" key="14">
    <source>
        <dbReference type="Proteomes" id="UP000278886"/>
    </source>
</evidence>
<dbReference type="HAMAP" id="MF_00051">
    <property type="entry name" value="SHMT"/>
    <property type="match status" value="1"/>
</dbReference>
<dbReference type="UniPathway" id="UPA00193"/>
<dbReference type="GO" id="GO:0019264">
    <property type="term" value="P:glycine biosynthetic process from serine"/>
    <property type="evidence" value="ECO:0007669"/>
    <property type="project" value="UniProtKB-UniRule"/>
</dbReference>
<dbReference type="InterPro" id="IPR015422">
    <property type="entry name" value="PyrdxlP-dep_Trfase_small"/>
</dbReference>
<comment type="catalytic activity">
    <reaction evidence="10">
        <text>(6R)-5,10-methylene-5,6,7,8-tetrahydrofolate + glycine + H2O = (6S)-5,6,7,8-tetrahydrofolate + L-serine</text>
        <dbReference type="Rhea" id="RHEA:15481"/>
        <dbReference type="ChEBI" id="CHEBI:15377"/>
        <dbReference type="ChEBI" id="CHEBI:15636"/>
        <dbReference type="ChEBI" id="CHEBI:33384"/>
        <dbReference type="ChEBI" id="CHEBI:57305"/>
        <dbReference type="ChEBI" id="CHEBI:57453"/>
        <dbReference type="EC" id="2.1.2.1"/>
    </reaction>
</comment>
<dbReference type="GO" id="GO:0032259">
    <property type="term" value="P:methylation"/>
    <property type="evidence" value="ECO:0007669"/>
    <property type="project" value="UniProtKB-KW"/>
</dbReference>
<comment type="similarity">
    <text evidence="3 10">Belongs to the SHMT family.</text>
</comment>
<feature type="binding site" evidence="10">
    <location>
        <begin position="128"/>
        <end position="130"/>
    </location>
    <ligand>
        <name>(6S)-5,6,7,8-tetrahydrofolate</name>
        <dbReference type="ChEBI" id="CHEBI:57453"/>
    </ligand>
</feature>
<dbReference type="Gene3D" id="3.90.1150.10">
    <property type="entry name" value="Aspartate Aminotransferase, domain 1"/>
    <property type="match status" value="1"/>
</dbReference>
<dbReference type="PROSITE" id="PS00096">
    <property type="entry name" value="SHMT"/>
    <property type="match status" value="1"/>
</dbReference>
<feature type="binding site" evidence="10">
    <location>
        <position position="124"/>
    </location>
    <ligand>
        <name>(6S)-5,6,7,8-tetrahydrofolate</name>
        <dbReference type="ChEBI" id="CHEBI:57453"/>
    </ligand>
</feature>